<dbReference type="SUPFAM" id="SSF55874">
    <property type="entry name" value="ATPase domain of HSP90 chaperone/DNA topoisomerase II/histidine kinase"/>
    <property type="match status" value="1"/>
</dbReference>
<dbReference type="GO" id="GO:0030295">
    <property type="term" value="F:protein kinase activator activity"/>
    <property type="evidence" value="ECO:0007669"/>
    <property type="project" value="TreeGrafter"/>
</dbReference>
<proteinExistence type="predicted"/>
<dbReference type="STRING" id="112413.SAMN05421854_101662"/>
<evidence type="ECO:0000256" key="12">
    <source>
        <dbReference type="ARBA" id="ARBA00023012"/>
    </source>
</evidence>
<organism evidence="17 18">
    <name type="scientific">Amycolatopsis rubida</name>
    <dbReference type="NCBI Taxonomy" id="112413"/>
    <lineage>
        <taxon>Bacteria</taxon>
        <taxon>Bacillati</taxon>
        <taxon>Actinomycetota</taxon>
        <taxon>Actinomycetes</taxon>
        <taxon>Pseudonocardiales</taxon>
        <taxon>Pseudonocardiaceae</taxon>
        <taxon>Amycolatopsis</taxon>
    </lineage>
</organism>
<feature type="transmembrane region" description="Helical" evidence="15">
    <location>
        <begin position="21"/>
        <end position="43"/>
    </location>
</feature>
<dbReference type="GO" id="GO:0000155">
    <property type="term" value="F:phosphorelay sensor kinase activity"/>
    <property type="evidence" value="ECO:0007669"/>
    <property type="project" value="InterPro"/>
</dbReference>
<gene>
    <name evidence="17" type="ORF">SAMN05421854_101662</name>
</gene>
<dbReference type="InterPro" id="IPR036890">
    <property type="entry name" value="HATPase_C_sf"/>
</dbReference>
<keyword evidence="12" id="KW-0902">Two-component regulatory system</keyword>
<dbReference type="Pfam" id="PF17203">
    <property type="entry name" value="sCache_3_2"/>
    <property type="match status" value="1"/>
</dbReference>
<feature type="transmembrane region" description="Helical" evidence="15">
    <location>
        <begin position="178"/>
        <end position="200"/>
    </location>
</feature>
<evidence type="ECO:0000256" key="10">
    <source>
        <dbReference type="ARBA" id="ARBA00022840"/>
    </source>
</evidence>
<evidence type="ECO:0000256" key="8">
    <source>
        <dbReference type="ARBA" id="ARBA00022741"/>
    </source>
</evidence>
<comment type="subcellular location">
    <subcellularLocation>
        <location evidence="2">Cell membrane</location>
        <topology evidence="2">Multi-pass membrane protein</topology>
    </subcellularLocation>
</comment>
<dbReference type="Pfam" id="PF14689">
    <property type="entry name" value="SPOB_a"/>
    <property type="match status" value="1"/>
</dbReference>
<protein>
    <recommendedName>
        <fullName evidence="14">Sensor-like histidine kinase SenX3</fullName>
        <ecNumber evidence="3">2.7.13.3</ecNumber>
    </recommendedName>
</protein>
<dbReference type="SUPFAM" id="SSF103190">
    <property type="entry name" value="Sensory domain-like"/>
    <property type="match status" value="1"/>
</dbReference>
<keyword evidence="5" id="KW-0597">Phosphoprotein</keyword>
<evidence type="ECO:0000256" key="4">
    <source>
        <dbReference type="ARBA" id="ARBA00022475"/>
    </source>
</evidence>
<evidence type="ECO:0000313" key="18">
    <source>
        <dbReference type="Proteomes" id="UP000199137"/>
    </source>
</evidence>
<reference evidence="17 18" key="1">
    <citation type="submission" date="2016-10" db="EMBL/GenBank/DDBJ databases">
        <authorList>
            <person name="de Groot N.N."/>
        </authorList>
    </citation>
    <scope>NUCLEOTIDE SEQUENCE [LARGE SCALE GENOMIC DNA]</scope>
    <source>
        <strain evidence="17 18">DSM 44637</strain>
    </source>
</reference>
<dbReference type="InterPro" id="IPR029151">
    <property type="entry name" value="Sensor-like_sf"/>
</dbReference>
<feature type="domain" description="Histidine kinase" evidence="16">
    <location>
        <begin position="340"/>
        <end position="535"/>
    </location>
</feature>
<keyword evidence="6" id="KW-0808">Transferase</keyword>
<dbReference type="PANTHER" id="PTHR42878:SF7">
    <property type="entry name" value="SENSOR HISTIDINE KINASE GLRK"/>
    <property type="match status" value="1"/>
</dbReference>
<dbReference type="InterPro" id="IPR005467">
    <property type="entry name" value="His_kinase_dom"/>
</dbReference>
<comment type="catalytic activity">
    <reaction evidence="1">
        <text>ATP + protein L-histidine = ADP + protein N-phospho-L-histidine.</text>
        <dbReference type="EC" id="2.7.13.3"/>
    </reaction>
</comment>
<dbReference type="InterPro" id="IPR039506">
    <property type="entry name" value="SPOB_a"/>
</dbReference>
<keyword evidence="7 15" id="KW-0812">Transmembrane</keyword>
<dbReference type="PRINTS" id="PR00344">
    <property type="entry name" value="BCTRLSENSOR"/>
</dbReference>
<keyword evidence="10" id="KW-0067">ATP-binding</keyword>
<dbReference type="Gene3D" id="3.30.450.20">
    <property type="entry name" value="PAS domain"/>
    <property type="match status" value="2"/>
</dbReference>
<dbReference type="SMART" id="SM00387">
    <property type="entry name" value="HATPase_c"/>
    <property type="match status" value="1"/>
</dbReference>
<accession>A0A1I5EJ68</accession>
<keyword evidence="8" id="KW-0547">Nucleotide-binding</keyword>
<evidence type="ECO:0000256" key="9">
    <source>
        <dbReference type="ARBA" id="ARBA00022777"/>
    </source>
</evidence>
<dbReference type="Gene3D" id="3.30.565.10">
    <property type="entry name" value="Histidine kinase-like ATPase, C-terminal domain"/>
    <property type="match status" value="1"/>
</dbReference>
<dbReference type="PROSITE" id="PS50109">
    <property type="entry name" value="HIS_KIN"/>
    <property type="match status" value="1"/>
</dbReference>
<evidence type="ECO:0000256" key="15">
    <source>
        <dbReference type="SAM" id="Phobius"/>
    </source>
</evidence>
<keyword evidence="4" id="KW-1003">Cell membrane</keyword>
<dbReference type="GO" id="GO:0005524">
    <property type="term" value="F:ATP binding"/>
    <property type="evidence" value="ECO:0007669"/>
    <property type="project" value="UniProtKB-KW"/>
</dbReference>
<evidence type="ECO:0000256" key="11">
    <source>
        <dbReference type="ARBA" id="ARBA00022989"/>
    </source>
</evidence>
<dbReference type="InterPro" id="IPR050351">
    <property type="entry name" value="BphY/WalK/GraS-like"/>
</dbReference>
<evidence type="ECO:0000256" key="14">
    <source>
        <dbReference type="ARBA" id="ARBA00039401"/>
    </source>
</evidence>
<dbReference type="GO" id="GO:0005886">
    <property type="term" value="C:plasma membrane"/>
    <property type="evidence" value="ECO:0007669"/>
    <property type="project" value="UniProtKB-SubCell"/>
</dbReference>
<sequence>MFPDMPKWALFPRMRFTRQVLLLQIGVVVLVVGLGVALVSSLLRTTLTEQYGERALAIAKSVATEPVVIAGATSRKPNADLQQRVEAETQTDDALLFVVITDDRGIRLAHPTLSEVGKRVSTPWEEVIAGNDVVSEFNAGTLGPSVRSKTPIKQGSRVVGEVSVGYRIGELTGDFNRLFVLTMVFGGGALLLGAGASALLNRRLRRVTHGLEPHELTELLYEHEAVLHGIGEGVLAVDAEHRVTVGNDEAERLLGTPLPVGAPLEELDLSPRVHKAVAEGRPVDNLLAVAGNRVLVINSRAVQRDERALGTVLTFRDRTDLDTLTRELDGIRSLSDGLRAQRHEFANRLHTLSGLLQLGHHAEAEEYLQTLTETTASHAEPLDDRVTDPYLQALLVAKTEQAQEKGMELRLADDAWVPASVTDPIAAGTVIGNLVDNALHAARMGPRRPAWVEVGLLADDSALHVSVVDSGPGIDAALRESLFDEGVSTKLSPGHGLGLALARQAARARDGDVWLADPGGATTGALFVAKLPGLLDRPEETDA</sequence>
<dbReference type="EC" id="2.7.13.3" evidence="3"/>
<dbReference type="GO" id="GO:0007234">
    <property type="term" value="P:osmosensory signaling via phosphorelay pathway"/>
    <property type="evidence" value="ECO:0007669"/>
    <property type="project" value="TreeGrafter"/>
</dbReference>
<evidence type="ECO:0000259" key="16">
    <source>
        <dbReference type="PROSITE" id="PS50109"/>
    </source>
</evidence>
<dbReference type="AlphaFoldDB" id="A0A1I5EJ68"/>
<dbReference type="Pfam" id="PF02518">
    <property type="entry name" value="HATPase_c"/>
    <property type="match status" value="1"/>
</dbReference>
<evidence type="ECO:0000256" key="7">
    <source>
        <dbReference type="ARBA" id="ARBA00022692"/>
    </source>
</evidence>
<evidence type="ECO:0000256" key="13">
    <source>
        <dbReference type="ARBA" id="ARBA00023136"/>
    </source>
</evidence>
<dbReference type="InterPro" id="IPR004358">
    <property type="entry name" value="Sig_transdc_His_kin-like_C"/>
</dbReference>
<evidence type="ECO:0000313" key="17">
    <source>
        <dbReference type="EMBL" id="SFO11440.1"/>
    </source>
</evidence>
<evidence type="ECO:0000256" key="5">
    <source>
        <dbReference type="ARBA" id="ARBA00022553"/>
    </source>
</evidence>
<keyword evidence="13 15" id="KW-0472">Membrane</keyword>
<evidence type="ECO:0000256" key="6">
    <source>
        <dbReference type="ARBA" id="ARBA00022679"/>
    </source>
</evidence>
<keyword evidence="11 15" id="KW-1133">Transmembrane helix</keyword>
<dbReference type="EMBL" id="FOWC01000001">
    <property type="protein sequence ID" value="SFO11440.1"/>
    <property type="molecule type" value="Genomic_DNA"/>
</dbReference>
<evidence type="ECO:0000256" key="2">
    <source>
        <dbReference type="ARBA" id="ARBA00004651"/>
    </source>
</evidence>
<dbReference type="InterPro" id="IPR033463">
    <property type="entry name" value="sCache_3"/>
</dbReference>
<dbReference type="InterPro" id="IPR016120">
    <property type="entry name" value="Sig_transdc_His_kin_SpoOB"/>
</dbReference>
<dbReference type="PANTHER" id="PTHR42878">
    <property type="entry name" value="TWO-COMPONENT HISTIDINE KINASE"/>
    <property type="match status" value="1"/>
</dbReference>
<dbReference type="GO" id="GO:0000156">
    <property type="term" value="F:phosphorelay response regulator activity"/>
    <property type="evidence" value="ECO:0007669"/>
    <property type="project" value="TreeGrafter"/>
</dbReference>
<dbReference type="SUPFAM" id="SSF55890">
    <property type="entry name" value="Sporulation response regulatory protein Spo0B"/>
    <property type="match status" value="1"/>
</dbReference>
<dbReference type="Proteomes" id="UP000199137">
    <property type="component" value="Unassembled WGS sequence"/>
</dbReference>
<dbReference type="Gene3D" id="1.10.287.130">
    <property type="match status" value="1"/>
</dbReference>
<evidence type="ECO:0000256" key="1">
    <source>
        <dbReference type="ARBA" id="ARBA00000085"/>
    </source>
</evidence>
<dbReference type="InterPro" id="IPR003594">
    <property type="entry name" value="HATPase_dom"/>
</dbReference>
<name>A0A1I5EJ68_9PSEU</name>
<evidence type="ECO:0000256" key="3">
    <source>
        <dbReference type="ARBA" id="ARBA00012438"/>
    </source>
</evidence>
<keyword evidence="9 17" id="KW-0418">Kinase</keyword>